<accession>A0ABQ2ZHJ1</accession>
<dbReference type="EMBL" id="BMXT01000001">
    <property type="protein sequence ID" value="GGY16693.1"/>
    <property type="molecule type" value="Genomic_DNA"/>
</dbReference>
<feature type="signal peptide" evidence="1">
    <location>
        <begin position="1"/>
        <end position="20"/>
    </location>
</feature>
<sequence length="124" mass="13431">MKLAFAVCITLGLAVGTAHAADADCQATSSRMLDHLDKRDYLGATADFNERMKASLSVDRLARLWQAKVQHPDLPDVRGPVQLSNVQGYAVVVTPLHHGQDQLNTRVVCDADGKIGGFFVKSMP</sequence>
<evidence type="ECO:0000313" key="2">
    <source>
        <dbReference type="EMBL" id="GGY16693.1"/>
    </source>
</evidence>
<dbReference type="Proteomes" id="UP000621898">
    <property type="component" value="Unassembled WGS sequence"/>
</dbReference>
<proteinExistence type="predicted"/>
<dbReference type="Gene3D" id="3.10.450.590">
    <property type="match status" value="1"/>
</dbReference>
<comment type="caution">
    <text evidence="2">The sequence shown here is derived from an EMBL/GenBank/DDBJ whole genome shotgun (WGS) entry which is preliminary data.</text>
</comment>
<evidence type="ECO:0000256" key="1">
    <source>
        <dbReference type="SAM" id="SignalP"/>
    </source>
</evidence>
<reference evidence="3" key="1">
    <citation type="journal article" date="2019" name="Int. J. Syst. Evol. Microbiol.">
        <title>The Global Catalogue of Microorganisms (GCM) 10K type strain sequencing project: providing services to taxonomists for standard genome sequencing and annotation.</title>
        <authorList>
            <consortium name="The Broad Institute Genomics Platform"/>
            <consortium name="The Broad Institute Genome Sequencing Center for Infectious Disease"/>
            <person name="Wu L."/>
            <person name="Ma J."/>
        </authorList>
    </citation>
    <scope>NUCLEOTIDE SEQUENCE [LARGE SCALE GENOMIC DNA]</scope>
    <source>
        <strain evidence="3">KCTC 22232</strain>
    </source>
</reference>
<keyword evidence="3" id="KW-1185">Reference proteome</keyword>
<protein>
    <recommendedName>
        <fullName evidence="4">DUF3887 domain-containing protein</fullName>
    </recommendedName>
</protein>
<name>A0ABQ2ZHJ1_9GAMM</name>
<gene>
    <name evidence="2" type="ORF">GCM10008098_05050</name>
</gene>
<evidence type="ECO:0008006" key="4">
    <source>
        <dbReference type="Google" id="ProtNLM"/>
    </source>
</evidence>
<feature type="chain" id="PRO_5046377355" description="DUF3887 domain-containing protein" evidence="1">
    <location>
        <begin position="21"/>
        <end position="124"/>
    </location>
</feature>
<organism evidence="2 3">
    <name type="scientific">Rhodanobacter panaciterrae</name>
    <dbReference type="NCBI Taxonomy" id="490572"/>
    <lineage>
        <taxon>Bacteria</taxon>
        <taxon>Pseudomonadati</taxon>
        <taxon>Pseudomonadota</taxon>
        <taxon>Gammaproteobacteria</taxon>
        <taxon>Lysobacterales</taxon>
        <taxon>Rhodanobacteraceae</taxon>
        <taxon>Rhodanobacter</taxon>
    </lineage>
</organism>
<evidence type="ECO:0000313" key="3">
    <source>
        <dbReference type="Proteomes" id="UP000621898"/>
    </source>
</evidence>
<dbReference type="RefSeq" id="WP_189439602.1">
    <property type="nucleotide sequence ID" value="NZ_BMXT01000001.1"/>
</dbReference>
<keyword evidence="1" id="KW-0732">Signal</keyword>